<dbReference type="Proteomes" id="UP000422108">
    <property type="component" value="Chromosome"/>
</dbReference>
<name>A0A5K8A860_9BACT</name>
<dbReference type="Pfam" id="PF00535">
    <property type="entry name" value="Glycos_transf_2"/>
    <property type="match status" value="1"/>
</dbReference>
<dbReference type="AlphaFoldDB" id="A0A5K8A860"/>
<dbReference type="GO" id="GO:0016757">
    <property type="term" value="F:glycosyltransferase activity"/>
    <property type="evidence" value="ECO:0007669"/>
    <property type="project" value="UniProtKB-KW"/>
</dbReference>
<dbReference type="CDD" id="cd06439">
    <property type="entry name" value="CESA_like_1"/>
    <property type="match status" value="1"/>
</dbReference>
<sequence>MLEFIFWFSVFMIFYAYFGYPSCLMAILGYRKVKSLFSSKEKKDLASTLNHPPYTYNHTHDDLPSVSFIITAYNEEKRIEDKIKNSLALNYPKDNLEIIVASDCSSDNTDEIVNSYSNAGVRLVRAPERKGKENAQKHAVDASSGEILVFSDVATILKPDAIQNIVGNFSDPTIGCVSSEDRFIDKDGNVSGEGAYVRYEMFLRNLETKVNTLVGLSGSFFAARRTVCENWATDLQSDFNTLLNSIKIGLRGVSDPKSIGYYQNIADEKKEFQRKVRTVLRGISVLMRNLSLLNPKKYGMFAWQLFSHKLCRWLVPFFMILAFLSNFLIVINSGSFILVFIAQLLFYTTAIFYYLIVNRDIDLFLSPDNIKSNVLKKAFKILTASALKLIPITKLSYFFTIVNCSILVAWFSYFKGQRATFWEPSKR</sequence>
<keyword evidence="4" id="KW-1133">Transmembrane helix</keyword>
<dbReference type="Gene3D" id="3.90.550.10">
    <property type="entry name" value="Spore Coat Polysaccharide Biosynthesis Protein SpsA, Chain A"/>
    <property type="match status" value="1"/>
</dbReference>
<feature type="transmembrane region" description="Helical" evidence="4">
    <location>
        <begin position="310"/>
        <end position="331"/>
    </location>
</feature>
<evidence type="ECO:0000313" key="6">
    <source>
        <dbReference type="EMBL" id="BBO88544.1"/>
    </source>
</evidence>
<proteinExistence type="inferred from homology"/>
<dbReference type="InterPro" id="IPR001173">
    <property type="entry name" value="Glyco_trans_2-like"/>
</dbReference>
<feature type="domain" description="Glycosyltransferase 2-like" evidence="5">
    <location>
        <begin position="67"/>
        <end position="229"/>
    </location>
</feature>
<dbReference type="SUPFAM" id="SSF53448">
    <property type="entry name" value="Nucleotide-diphospho-sugar transferases"/>
    <property type="match status" value="1"/>
</dbReference>
<dbReference type="RefSeq" id="WP_174247658.1">
    <property type="nucleotide sequence ID" value="NZ_AP021879.1"/>
</dbReference>
<comment type="similarity">
    <text evidence="1">Belongs to the glycosyltransferase 2 family.</text>
</comment>
<keyword evidence="3 6" id="KW-0808">Transferase</keyword>
<dbReference type="InterPro" id="IPR029044">
    <property type="entry name" value="Nucleotide-diphossugar_trans"/>
</dbReference>
<feature type="transmembrane region" description="Helical" evidence="4">
    <location>
        <begin position="337"/>
        <end position="356"/>
    </location>
</feature>
<dbReference type="PANTHER" id="PTHR43630">
    <property type="entry name" value="POLY-BETA-1,6-N-ACETYL-D-GLUCOSAMINE SYNTHASE"/>
    <property type="match status" value="1"/>
</dbReference>
<keyword evidence="2" id="KW-0328">Glycosyltransferase</keyword>
<feature type="transmembrane region" description="Helical" evidence="4">
    <location>
        <begin position="6"/>
        <end position="30"/>
    </location>
</feature>
<keyword evidence="4" id="KW-0472">Membrane</keyword>
<keyword evidence="4" id="KW-0812">Transmembrane</keyword>
<evidence type="ECO:0000256" key="1">
    <source>
        <dbReference type="ARBA" id="ARBA00006739"/>
    </source>
</evidence>
<dbReference type="EMBL" id="AP021879">
    <property type="protein sequence ID" value="BBO88544.1"/>
    <property type="molecule type" value="Genomic_DNA"/>
</dbReference>
<keyword evidence="7" id="KW-1185">Reference proteome</keyword>
<protein>
    <submittedName>
        <fullName evidence="6">Glycosyl transferase</fullName>
    </submittedName>
</protein>
<dbReference type="PANTHER" id="PTHR43630:SF1">
    <property type="entry name" value="POLY-BETA-1,6-N-ACETYL-D-GLUCOSAMINE SYNTHASE"/>
    <property type="match status" value="1"/>
</dbReference>
<evidence type="ECO:0000313" key="7">
    <source>
        <dbReference type="Proteomes" id="UP000422108"/>
    </source>
</evidence>
<reference evidence="6 7" key="1">
    <citation type="submission" date="2019-11" db="EMBL/GenBank/DDBJ databases">
        <title>Comparative genomics of hydrocarbon-degrading Desulfosarcina strains.</title>
        <authorList>
            <person name="Watanabe M."/>
            <person name="Kojima H."/>
            <person name="Fukui M."/>
        </authorList>
    </citation>
    <scope>NUCLEOTIDE SEQUENCE [LARGE SCALE GENOMIC DNA]</scope>
    <source>
        <strain evidence="7">oXyS1</strain>
    </source>
</reference>
<accession>A0A5K8A860</accession>
<organism evidence="6 7">
    <name type="scientific">Desulfosarcina ovata subsp. ovata</name>
    <dbReference type="NCBI Taxonomy" id="2752305"/>
    <lineage>
        <taxon>Bacteria</taxon>
        <taxon>Pseudomonadati</taxon>
        <taxon>Thermodesulfobacteriota</taxon>
        <taxon>Desulfobacteria</taxon>
        <taxon>Desulfobacterales</taxon>
        <taxon>Desulfosarcinaceae</taxon>
        <taxon>Desulfosarcina</taxon>
    </lineage>
</organism>
<evidence type="ECO:0000256" key="3">
    <source>
        <dbReference type="ARBA" id="ARBA00022679"/>
    </source>
</evidence>
<evidence type="ECO:0000256" key="2">
    <source>
        <dbReference type="ARBA" id="ARBA00022676"/>
    </source>
</evidence>
<feature type="transmembrane region" description="Helical" evidence="4">
    <location>
        <begin position="395"/>
        <end position="414"/>
    </location>
</feature>
<gene>
    <name evidence="6" type="ORF">DSCOOX_17240</name>
</gene>
<evidence type="ECO:0000259" key="5">
    <source>
        <dbReference type="Pfam" id="PF00535"/>
    </source>
</evidence>
<evidence type="ECO:0000256" key="4">
    <source>
        <dbReference type="SAM" id="Phobius"/>
    </source>
</evidence>